<evidence type="ECO:0000256" key="4">
    <source>
        <dbReference type="ARBA" id="ARBA00013858"/>
    </source>
</evidence>
<dbReference type="OrthoDB" id="9803224at2"/>
<dbReference type="STRING" id="655353.SAMN04488056_11813"/>
<protein>
    <recommendedName>
        <fullName evidence="4">Molybdopterin synthase catalytic subunit</fullName>
        <ecNumber evidence="3">2.8.1.12</ecNumber>
    </recommendedName>
    <alternativeName>
        <fullName evidence="10">MPT synthase subunit 2</fullName>
    </alternativeName>
    <alternativeName>
        <fullName evidence="8">Molybdenum cofactor biosynthesis protein E</fullName>
    </alternativeName>
    <alternativeName>
        <fullName evidence="9">Molybdopterin-converting factor large subunit</fullName>
    </alternativeName>
    <alternativeName>
        <fullName evidence="11">Molybdopterin-converting factor subunit 2</fullName>
    </alternativeName>
</protein>
<evidence type="ECO:0000256" key="2">
    <source>
        <dbReference type="ARBA" id="ARBA00005426"/>
    </source>
</evidence>
<dbReference type="GO" id="GO:0030366">
    <property type="term" value="F:molybdopterin synthase activity"/>
    <property type="evidence" value="ECO:0007669"/>
    <property type="project" value="UniProtKB-EC"/>
</dbReference>
<keyword evidence="15" id="KW-1185">Reference proteome</keyword>
<evidence type="ECO:0000256" key="10">
    <source>
        <dbReference type="ARBA" id="ARBA00030781"/>
    </source>
</evidence>
<dbReference type="AlphaFoldDB" id="A0A1I5LU92"/>
<dbReference type="EMBL" id="FOVR01000018">
    <property type="protein sequence ID" value="SFP00717.1"/>
    <property type="molecule type" value="Genomic_DNA"/>
</dbReference>
<evidence type="ECO:0000313" key="14">
    <source>
        <dbReference type="EMBL" id="SFP00717.1"/>
    </source>
</evidence>
<comment type="pathway">
    <text evidence="1">Cofactor biosynthesis; molybdopterin biosynthesis.</text>
</comment>
<comment type="similarity">
    <text evidence="2">Belongs to the MoaE family.</text>
</comment>
<name>A0A1I5LU92_9HYPH</name>
<dbReference type="Proteomes" id="UP000199236">
    <property type="component" value="Unassembled WGS sequence"/>
</dbReference>
<dbReference type="RefSeq" id="WP_090075375.1">
    <property type="nucleotide sequence ID" value="NZ_FOVR01000018.1"/>
</dbReference>
<sequence>MNNILVDICSIDQQPPDALQALTFVARAPNGAESLFVGSVRETNKGKEVLGISYDVFDPLAKQSFLEICKEAQSHWGTDLCLYVAHAKGRVDVCGTSIVIAVGSPHRDAAFEACRYVIDQIKHRSPVWKLEHYADGDSDWVQGNAISANAHSGKDDCDSTTKGGAREAAH</sequence>
<evidence type="ECO:0000256" key="1">
    <source>
        <dbReference type="ARBA" id="ARBA00005046"/>
    </source>
</evidence>
<dbReference type="EC" id="2.8.1.12" evidence="3"/>
<dbReference type="CDD" id="cd00756">
    <property type="entry name" value="MoaE"/>
    <property type="match status" value="1"/>
</dbReference>
<dbReference type="InterPro" id="IPR036563">
    <property type="entry name" value="MoaE_sf"/>
</dbReference>
<evidence type="ECO:0000256" key="11">
    <source>
        <dbReference type="ARBA" id="ARBA00032474"/>
    </source>
</evidence>
<dbReference type="Gene3D" id="3.90.1170.40">
    <property type="entry name" value="Molybdopterin biosynthesis MoaE subunit"/>
    <property type="match status" value="1"/>
</dbReference>
<keyword evidence="5" id="KW-0501">Molybdenum cofactor biosynthesis</keyword>
<evidence type="ECO:0000256" key="5">
    <source>
        <dbReference type="ARBA" id="ARBA00023150"/>
    </source>
</evidence>
<feature type="region of interest" description="Disordered" evidence="13">
    <location>
        <begin position="150"/>
        <end position="170"/>
    </location>
</feature>
<evidence type="ECO:0000256" key="8">
    <source>
        <dbReference type="ARBA" id="ARBA00029745"/>
    </source>
</evidence>
<evidence type="ECO:0000256" key="13">
    <source>
        <dbReference type="SAM" id="MobiDB-lite"/>
    </source>
</evidence>
<evidence type="ECO:0000256" key="9">
    <source>
        <dbReference type="ARBA" id="ARBA00030407"/>
    </source>
</evidence>
<gene>
    <name evidence="14" type="ORF">SAMN04488056_11813</name>
</gene>
<dbReference type="GO" id="GO:0006777">
    <property type="term" value="P:Mo-molybdopterin cofactor biosynthetic process"/>
    <property type="evidence" value="ECO:0007669"/>
    <property type="project" value="UniProtKB-KW"/>
</dbReference>
<comment type="function">
    <text evidence="6">Converts molybdopterin precursor Z into molybdopterin. This requires the incorporation of two sulfur atoms into precursor Z to generate a dithiolene group. The sulfur is provided by MoaD.</text>
</comment>
<dbReference type="Pfam" id="PF02391">
    <property type="entry name" value="MoaE"/>
    <property type="match status" value="1"/>
</dbReference>
<evidence type="ECO:0000256" key="3">
    <source>
        <dbReference type="ARBA" id="ARBA00011950"/>
    </source>
</evidence>
<evidence type="ECO:0000256" key="7">
    <source>
        <dbReference type="ARBA" id="ARBA00026066"/>
    </source>
</evidence>
<proteinExistence type="inferred from homology"/>
<dbReference type="UniPathway" id="UPA00344"/>
<comment type="subunit">
    <text evidence="7">Heterotetramer of 2 MoaD subunits and 2 MoaE subunits. Also stable as homodimer. The enzyme changes between these two forms during catalysis.</text>
</comment>
<organism evidence="14 15">
    <name type="scientific">Cohaesibacter marisflavi</name>
    <dbReference type="NCBI Taxonomy" id="655353"/>
    <lineage>
        <taxon>Bacteria</taxon>
        <taxon>Pseudomonadati</taxon>
        <taxon>Pseudomonadota</taxon>
        <taxon>Alphaproteobacteria</taxon>
        <taxon>Hyphomicrobiales</taxon>
        <taxon>Cohaesibacteraceae</taxon>
    </lineage>
</organism>
<evidence type="ECO:0000256" key="6">
    <source>
        <dbReference type="ARBA" id="ARBA00025448"/>
    </source>
</evidence>
<evidence type="ECO:0000313" key="15">
    <source>
        <dbReference type="Proteomes" id="UP000199236"/>
    </source>
</evidence>
<reference evidence="14 15" key="1">
    <citation type="submission" date="2016-10" db="EMBL/GenBank/DDBJ databases">
        <authorList>
            <person name="de Groot N.N."/>
        </authorList>
    </citation>
    <scope>NUCLEOTIDE SEQUENCE [LARGE SCALE GENOMIC DNA]</scope>
    <source>
        <strain evidence="14 15">CGMCC 1.9157</strain>
    </source>
</reference>
<comment type="catalytic activity">
    <reaction evidence="12">
        <text>2 [molybdopterin-synthase sulfur-carrier protein]-C-terminal-Gly-aminoethanethioate + cyclic pyranopterin phosphate + H2O = molybdopterin + 2 [molybdopterin-synthase sulfur-carrier protein]-C-terminal Gly-Gly + 2 H(+)</text>
        <dbReference type="Rhea" id="RHEA:26333"/>
        <dbReference type="Rhea" id="RHEA-COMP:12202"/>
        <dbReference type="Rhea" id="RHEA-COMP:19907"/>
        <dbReference type="ChEBI" id="CHEBI:15377"/>
        <dbReference type="ChEBI" id="CHEBI:15378"/>
        <dbReference type="ChEBI" id="CHEBI:58698"/>
        <dbReference type="ChEBI" id="CHEBI:59648"/>
        <dbReference type="ChEBI" id="CHEBI:90778"/>
        <dbReference type="ChEBI" id="CHEBI:232372"/>
        <dbReference type="EC" id="2.8.1.12"/>
    </reaction>
</comment>
<evidence type="ECO:0000256" key="12">
    <source>
        <dbReference type="ARBA" id="ARBA00049878"/>
    </source>
</evidence>
<dbReference type="SUPFAM" id="SSF54690">
    <property type="entry name" value="Molybdopterin synthase subunit MoaE"/>
    <property type="match status" value="1"/>
</dbReference>
<dbReference type="InterPro" id="IPR003448">
    <property type="entry name" value="Mopterin_biosynth_MoaE"/>
</dbReference>
<dbReference type="PANTHER" id="PTHR23404">
    <property type="entry name" value="MOLYBDOPTERIN SYNTHASE RELATED"/>
    <property type="match status" value="1"/>
</dbReference>
<accession>A0A1I5LU92</accession>
<feature type="compositionally biased region" description="Basic and acidic residues" evidence="13">
    <location>
        <begin position="152"/>
        <end position="170"/>
    </location>
</feature>